<sequence>MHQPHWIDLPGVVNMRDLGGLRTESGDVVRFRRLLRSDNLQDLPAASVSLLLEDFGVSDVIDLRTHVEVAKEGDGPLRATAVRHHHHSLYREDSDESGIPAAERALPWEKDEAEAAVLHERRNGHHPSHEEFWSEHYLSYLAKRPDSVLAALHAIAASDGAAIVHCAAGKDRTGTIVGLALKVVGVPDEVVITDFAASAEKVGAILDRLRSKPAYAENLKHKTVAQQSPTTDTMRRLLTALETRHGGVHGWLAEQGWSAADTERMRRKLLG</sequence>
<dbReference type="PROSITE" id="PS00383">
    <property type="entry name" value="TYR_PHOSPHATASE_1"/>
    <property type="match status" value="1"/>
</dbReference>
<dbReference type="SUPFAM" id="SSF52799">
    <property type="entry name" value="(Phosphotyrosine protein) phosphatases II"/>
    <property type="match status" value="1"/>
</dbReference>
<dbReference type="InterPro" id="IPR000387">
    <property type="entry name" value="Tyr_Pase_dom"/>
</dbReference>
<gene>
    <name evidence="2" type="ORF">OO014_00770</name>
</gene>
<dbReference type="Gene3D" id="3.90.190.10">
    <property type="entry name" value="Protein tyrosine phosphatase superfamily"/>
    <property type="match status" value="1"/>
</dbReference>
<proteinExistence type="predicted"/>
<comment type="caution">
    <text evidence="2">The sequence shown here is derived from an EMBL/GenBank/DDBJ whole genome shotgun (WGS) entry which is preliminary data.</text>
</comment>
<dbReference type="InterPro" id="IPR016130">
    <property type="entry name" value="Tyr_Pase_AS"/>
</dbReference>
<dbReference type="PROSITE" id="PS50056">
    <property type="entry name" value="TYR_PHOSPHATASE_2"/>
    <property type="match status" value="1"/>
</dbReference>
<evidence type="ECO:0000313" key="3">
    <source>
        <dbReference type="Proteomes" id="UP001150259"/>
    </source>
</evidence>
<protein>
    <submittedName>
        <fullName evidence="2">Tyrosine-protein phosphatase</fullName>
    </submittedName>
</protein>
<feature type="domain" description="Tyrosine specific protein phosphatases" evidence="1">
    <location>
        <begin position="146"/>
        <end position="181"/>
    </location>
</feature>
<evidence type="ECO:0000313" key="2">
    <source>
        <dbReference type="EMBL" id="MDC5695772.1"/>
    </source>
</evidence>
<dbReference type="Pfam" id="PF13350">
    <property type="entry name" value="Y_phosphatase3"/>
    <property type="match status" value="1"/>
</dbReference>
<dbReference type="Proteomes" id="UP001150259">
    <property type="component" value="Unassembled WGS sequence"/>
</dbReference>
<name>A0ABT5GBW7_9MICO</name>
<dbReference type="EMBL" id="JAPFQL010000002">
    <property type="protein sequence ID" value="MDC5695772.1"/>
    <property type="molecule type" value="Genomic_DNA"/>
</dbReference>
<dbReference type="InterPro" id="IPR026893">
    <property type="entry name" value="Tyr/Ser_Pase_IphP-type"/>
</dbReference>
<accession>A0ABT5GBW7</accession>
<keyword evidence="3" id="KW-1185">Reference proteome</keyword>
<reference evidence="2 3" key="1">
    <citation type="submission" date="2022-11" db="EMBL/GenBank/DDBJ databases">
        <title>Anaerobic phenanthrene biodegradation by a DNRA strain PheN6.</title>
        <authorList>
            <person name="Zhang Z."/>
        </authorList>
    </citation>
    <scope>NUCLEOTIDE SEQUENCE [LARGE SCALE GENOMIC DNA]</scope>
    <source>
        <strain evidence="2 3">PheN6</strain>
    </source>
</reference>
<organism evidence="2 3">
    <name type="scientific">Intrasporangium calvum</name>
    <dbReference type="NCBI Taxonomy" id="53358"/>
    <lineage>
        <taxon>Bacteria</taxon>
        <taxon>Bacillati</taxon>
        <taxon>Actinomycetota</taxon>
        <taxon>Actinomycetes</taxon>
        <taxon>Micrococcales</taxon>
        <taxon>Intrasporangiaceae</taxon>
        <taxon>Intrasporangium</taxon>
    </lineage>
</organism>
<evidence type="ECO:0000259" key="1">
    <source>
        <dbReference type="PROSITE" id="PS50056"/>
    </source>
</evidence>
<dbReference type="RefSeq" id="WP_272460316.1">
    <property type="nucleotide sequence ID" value="NZ_JAPFQL010000002.1"/>
</dbReference>
<dbReference type="InterPro" id="IPR029021">
    <property type="entry name" value="Prot-tyrosine_phosphatase-like"/>
</dbReference>